<dbReference type="AlphaFoldDB" id="A0A812TFA1"/>
<dbReference type="InterPro" id="IPR002745">
    <property type="entry name" value="Ptrans_KptA/Tpt1"/>
</dbReference>
<evidence type="ECO:0000256" key="2">
    <source>
        <dbReference type="ARBA" id="ARBA00012007"/>
    </source>
</evidence>
<accession>A0A812TFA1</accession>
<dbReference type="GO" id="GO:0000215">
    <property type="term" value="F:tRNA 2'-phosphotransferase activity"/>
    <property type="evidence" value="ECO:0007669"/>
    <property type="project" value="UniProtKB-EC"/>
</dbReference>
<evidence type="ECO:0000256" key="3">
    <source>
        <dbReference type="ARBA" id="ARBA00047949"/>
    </source>
</evidence>
<dbReference type="OrthoDB" id="419694at2759"/>
<dbReference type="Proteomes" id="UP000649617">
    <property type="component" value="Unassembled WGS sequence"/>
</dbReference>
<dbReference type="Pfam" id="PF01885">
    <property type="entry name" value="PTS_2-RNA"/>
    <property type="match status" value="1"/>
</dbReference>
<name>A0A812TFA1_SYMPI</name>
<organism evidence="5 6">
    <name type="scientific">Symbiodinium pilosum</name>
    <name type="common">Dinoflagellate</name>
    <dbReference type="NCBI Taxonomy" id="2952"/>
    <lineage>
        <taxon>Eukaryota</taxon>
        <taxon>Sar</taxon>
        <taxon>Alveolata</taxon>
        <taxon>Dinophyceae</taxon>
        <taxon>Suessiales</taxon>
        <taxon>Symbiodiniaceae</taxon>
        <taxon>Symbiodinium</taxon>
    </lineage>
</organism>
<dbReference type="SUPFAM" id="SSF56399">
    <property type="entry name" value="ADP-ribosylation"/>
    <property type="match status" value="1"/>
</dbReference>
<comment type="function">
    <text evidence="1">Catalyzes the last step of tRNA splicing, the transfer of the splice junction 2'-phosphate from ligated tRNA to NAD to produce ADP-ribose 1''-2'' cyclic phosphate.</text>
</comment>
<proteinExistence type="predicted"/>
<evidence type="ECO:0000313" key="5">
    <source>
        <dbReference type="EMBL" id="CAE7532913.1"/>
    </source>
</evidence>
<feature type="region of interest" description="Disordered" evidence="4">
    <location>
        <begin position="80"/>
        <end position="139"/>
    </location>
</feature>
<dbReference type="InterPro" id="IPR042080">
    <property type="entry name" value="RNA_2'-PTrans_N"/>
</dbReference>
<comment type="catalytic activity">
    <reaction evidence="3">
        <text>2'-phospho-[ligated tRNA] + NAD(+) = mature tRNA + ADP-alpha-D-ribose 1'',2''-cyclic phosphate + nicotinamide</text>
        <dbReference type="Rhea" id="RHEA:23324"/>
        <dbReference type="Rhea" id="RHEA-COMP:11106"/>
        <dbReference type="Rhea" id="RHEA-COMP:11107"/>
        <dbReference type="ChEBI" id="CHEBI:17154"/>
        <dbReference type="ChEBI" id="CHEBI:57540"/>
        <dbReference type="ChEBI" id="CHEBI:76596"/>
        <dbReference type="ChEBI" id="CHEBI:82883"/>
        <dbReference type="ChEBI" id="CHEBI:85027"/>
        <dbReference type="EC" id="2.7.1.160"/>
    </reaction>
</comment>
<evidence type="ECO:0000256" key="1">
    <source>
        <dbReference type="ARBA" id="ARBA00003343"/>
    </source>
</evidence>
<evidence type="ECO:0000313" key="6">
    <source>
        <dbReference type="Proteomes" id="UP000649617"/>
    </source>
</evidence>
<evidence type="ECO:0000256" key="4">
    <source>
        <dbReference type="SAM" id="MobiDB-lite"/>
    </source>
</evidence>
<protein>
    <recommendedName>
        <fullName evidence="2">2'-phosphotransferase</fullName>
        <ecNumber evidence="2">2.7.1.160</ecNumber>
    </recommendedName>
</protein>
<reference evidence="5" key="1">
    <citation type="submission" date="2021-02" db="EMBL/GenBank/DDBJ databases">
        <authorList>
            <person name="Dougan E. K."/>
            <person name="Rhodes N."/>
            <person name="Thang M."/>
            <person name="Chan C."/>
        </authorList>
    </citation>
    <scope>NUCLEOTIDE SEQUENCE</scope>
</reference>
<sequence length="205" mass="23305">MPSEEEISRTLTKILRYDAAKHGLKQDSAGWVDMDELLEKCNIRGNKEEILIVVGISEGKQGRRFEVDVPDGGPVRVRATYTHGKTIPAKDREKSEARSNSVPRGAQNRDWRGTEDPSEDLAYATPVVSDKGTDDGTGTLEATQETWQKFRDPDSGHLWFYNSETEDFFFEVTAHEHGWTMYNSAQGPWWFHASEGRFFFDPLMA</sequence>
<dbReference type="Gene3D" id="1.10.10.970">
    <property type="entry name" value="RNA 2'-phosphotransferase, Tpt1/KptA family, N-terminal domain"/>
    <property type="match status" value="1"/>
</dbReference>
<dbReference type="EMBL" id="CAJNIZ010031824">
    <property type="protein sequence ID" value="CAE7532913.1"/>
    <property type="molecule type" value="Genomic_DNA"/>
</dbReference>
<gene>
    <name evidence="5" type="primary">kptA</name>
    <name evidence="5" type="ORF">SPIL2461_LOCUS14051</name>
</gene>
<keyword evidence="6" id="KW-1185">Reference proteome</keyword>
<comment type="caution">
    <text evidence="5">The sequence shown here is derived from an EMBL/GenBank/DDBJ whole genome shotgun (WGS) entry which is preliminary data.</text>
</comment>
<dbReference type="EC" id="2.7.1.160" evidence="2"/>
<feature type="compositionally biased region" description="Basic and acidic residues" evidence="4">
    <location>
        <begin position="88"/>
        <end position="97"/>
    </location>
</feature>